<evidence type="ECO:0000313" key="1">
    <source>
        <dbReference type="EMBL" id="KAH7905433.1"/>
    </source>
</evidence>
<reference evidence="1" key="1">
    <citation type="journal article" date="2021" name="New Phytol.">
        <title>Evolutionary innovations through gain and loss of genes in the ectomycorrhizal Boletales.</title>
        <authorList>
            <person name="Wu G."/>
            <person name="Miyauchi S."/>
            <person name="Morin E."/>
            <person name="Kuo A."/>
            <person name="Drula E."/>
            <person name="Varga T."/>
            <person name="Kohler A."/>
            <person name="Feng B."/>
            <person name="Cao Y."/>
            <person name="Lipzen A."/>
            <person name="Daum C."/>
            <person name="Hundley H."/>
            <person name="Pangilinan J."/>
            <person name="Johnson J."/>
            <person name="Barry K."/>
            <person name="LaButti K."/>
            <person name="Ng V."/>
            <person name="Ahrendt S."/>
            <person name="Min B."/>
            <person name="Choi I.G."/>
            <person name="Park H."/>
            <person name="Plett J.M."/>
            <person name="Magnuson J."/>
            <person name="Spatafora J.W."/>
            <person name="Nagy L.G."/>
            <person name="Henrissat B."/>
            <person name="Grigoriev I.V."/>
            <person name="Yang Z.L."/>
            <person name="Xu J."/>
            <person name="Martin F.M."/>
        </authorList>
    </citation>
    <scope>NUCLEOTIDE SEQUENCE</scope>
    <source>
        <strain evidence="1">ATCC 28755</strain>
    </source>
</reference>
<accession>A0ACB7ZXH5</accession>
<dbReference type="Proteomes" id="UP000790377">
    <property type="component" value="Unassembled WGS sequence"/>
</dbReference>
<keyword evidence="2" id="KW-1185">Reference proteome</keyword>
<gene>
    <name evidence="1" type="ORF">BJ138DRAFT_1130498</name>
</gene>
<sequence>MSSQTPITTLSPELQIRLEEHTEGLLNDIINTNLQTRFVQEFDGLKEFRDAIELLQGRSAHDAWECYRDSVPLTSYGTYEPFILRFLAEPCKEEDVKDLLSPGLPVYLANSSGTSGKAAKLFPKYRHVFDAASLPYFIALSSGMPGKTAKLLPKYQHCFDAAQTRKSVTPKGCQILPMTYFRVIDVIRNEGKPTKVIITTDTSGIMRLQHDLTIEKDAEVIKMTLPNTTSPIAVGHVRNYRSYLLMHALFALAEEQLTSFYTTLSTLFLDLIVFMEEEWATLLNSIENGTIPDFEDLDHVREYLEPKFLPNPSRAQKLREIGESKTDPGWLFRIWPELEQVVCIVTGVFATALPKMRHYLGPEVLINSGGIGASEASIGVSYSFTDLNLFKVTTKEFIEYLDITKDPSPANLMPAWELETGRRYEIFLTTRNGLWRYCLGDIIEVAGFDPDDGMPLLRYVERSNRELRLSASVSITEAHLIEGILAGENSLGKIKEFTVVIDERASPRCFGYFVELHDAPIPDAHSALNEVRDELRRINDNVDVCLSSKTIGEPTIRILKPGSFSEYREWRLGIAKTAPGQTKVPVFVTDEATKEWLEERVVHELIRPI</sequence>
<organism evidence="1 2">
    <name type="scientific">Hygrophoropsis aurantiaca</name>
    <dbReference type="NCBI Taxonomy" id="72124"/>
    <lineage>
        <taxon>Eukaryota</taxon>
        <taxon>Fungi</taxon>
        <taxon>Dikarya</taxon>
        <taxon>Basidiomycota</taxon>
        <taxon>Agaricomycotina</taxon>
        <taxon>Agaricomycetes</taxon>
        <taxon>Agaricomycetidae</taxon>
        <taxon>Boletales</taxon>
        <taxon>Coniophorineae</taxon>
        <taxon>Hygrophoropsidaceae</taxon>
        <taxon>Hygrophoropsis</taxon>
    </lineage>
</organism>
<evidence type="ECO:0000313" key="2">
    <source>
        <dbReference type="Proteomes" id="UP000790377"/>
    </source>
</evidence>
<proteinExistence type="predicted"/>
<dbReference type="EMBL" id="MU268193">
    <property type="protein sequence ID" value="KAH7905433.1"/>
    <property type="molecule type" value="Genomic_DNA"/>
</dbReference>
<comment type="caution">
    <text evidence="1">The sequence shown here is derived from an EMBL/GenBank/DDBJ whole genome shotgun (WGS) entry which is preliminary data.</text>
</comment>
<protein>
    <submittedName>
        <fullName evidence="1">GH3 auxin-responsive promoter</fullName>
    </submittedName>
</protein>
<name>A0ACB7ZXH5_9AGAM</name>